<evidence type="ECO:0000259" key="1">
    <source>
        <dbReference type="PROSITE" id="PS51192"/>
    </source>
</evidence>
<dbReference type="RefSeq" id="WP_169595577.1">
    <property type="nucleotide sequence ID" value="NZ_JABBGK010000011.1"/>
</dbReference>
<gene>
    <name evidence="2" type="ORF">HHL25_22965</name>
</gene>
<accession>A0A7Y0B0P0</accession>
<dbReference type="GO" id="GO:0006139">
    <property type="term" value="P:nucleobase-containing compound metabolic process"/>
    <property type="evidence" value="ECO:0007669"/>
    <property type="project" value="InterPro"/>
</dbReference>
<dbReference type="Proteomes" id="UP000541470">
    <property type="component" value="Unassembled WGS sequence"/>
</dbReference>
<dbReference type="InterPro" id="IPR027417">
    <property type="entry name" value="P-loop_NTPase"/>
</dbReference>
<dbReference type="InterPro" id="IPR006555">
    <property type="entry name" value="ATP-dep_Helicase_C"/>
</dbReference>
<evidence type="ECO:0000313" key="2">
    <source>
        <dbReference type="EMBL" id="NML77004.1"/>
    </source>
</evidence>
<dbReference type="SMART" id="SM00491">
    <property type="entry name" value="HELICc2"/>
    <property type="match status" value="1"/>
</dbReference>
<dbReference type="EMBL" id="JABBGK010000011">
    <property type="protein sequence ID" value="NML77004.1"/>
    <property type="molecule type" value="Genomic_DNA"/>
</dbReference>
<feature type="domain" description="Helicase ATP-binding" evidence="1">
    <location>
        <begin position="47"/>
        <end position="311"/>
    </location>
</feature>
<evidence type="ECO:0000313" key="3">
    <source>
        <dbReference type="Proteomes" id="UP000541470"/>
    </source>
</evidence>
<dbReference type="GO" id="GO:0016818">
    <property type="term" value="F:hydrolase activity, acting on acid anhydrides, in phosphorus-containing anhydrides"/>
    <property type="evidence" value="ECO:0007669"/>
    <property type="project" value="InterPro"/>
</dbReference>
<keyword evidence="2" id="KW-0067">ATP-binding</keyword>
<dbReference type="Pfam" id="PF04851">
    <property type="entry name" value="ResIII"/>
    <property type="match status" value="1"/>
</dbReference>
<keyword evidence="2" id="KW-0347">Helicase</keyword>
<dbReference type="InterPro" id="IPR014001">
    <property type="entry name" value="Helicase_ATP-bd"/>
</dbReference>
<dbReference type="InterPro" id="IPR006935">
    <property type="entry name" value="Helicase/UvrB_N"/>
</dbReference>
<proteinExistence type="predicted"/>
<sequence>MIDFNKLSRPKANSAPTDPIEIFARTPNLSNAPNDLWKGQAEALQRWHSARDKHDNAVLLNTGAGKSIVGVLIAQSLVNEQIGPIVFACSTIDLVEQTARECDRLGIPYTTRAHGNFSDDRFETGKAFCITTYQALFTANSTFSKEKSPAGVIFDDAHVAERMIRDAFTLSISKETYPTLFSDIIAMVRPEFEKLNKGPQLGAVLEQHGAQVTMCPPATAYRCRDQILEAIKRVNDWRKSDLFFPTLRLWENIGNCAILISSNAIEITPPFIPTGVYDFLGKGVRRVYLSATLEFETDFVRGFGRRITNQIAPDNDAGNGERLILLSSLFKDKPDKKEVAAEVLKKNKLLVSVPSYPKAQAWKHIGTPPAKANFSAELQNFRKASSGAFILVSRIDGIDLPQDTCRVMLIDGAPSGTSLMDQYLFQHLSLSNLFSTKMAGRITQLLGRINRGRSDYGAFLIQGGDLNVWLKTERNVALLPPLIRKQVILGQTVQEGMDKGDPEAIASLISQVISRDAGWLQFYRETVDGLEVSEDALAKVKEREAQLATSAVAECEFMTKMWQGDVEGARKALLDALDATAMADAKLAGWYSVWLGATYENAGDNETASAHYKKARSRLSAWLNVPFRNDADVKAVAEGAKTALQRVLLATNHHGPQALGDLVWKLKQQARILLDKSATSNAKEEAVRLYGELLGFDASRPDNEWGKGPDVIWMDPDSAGCVAFELKTEKNAPAEYSKSEVGQSLNHIQWLKDNEGEKAWEGVLIVGPPGVCKSEASPSDEIFLVETTALAARMTEFAAKIDDTRGRIVIERWTILKEIGELSEWQPSGWSRSLAKTPLKSLKK</sequence>
<dbReference type="PROSITE" id="PS51192">
    <property type="entry name" value="HELICASE_ATP_BIND_1"/>
    <property type="match status" value="1"/>
</dbReference>
<dbReference type="GO" id="GO:0003677">
    <property type="term" value="F:DNA binding"/>
    <property type="evidence" value="ECO:0007669"/>
    <property type="project" value="InterPro"/>
</dbReference>
<dbReference type="Gene3D" id="3.40.50.300">
    <property type="entry name" value="P-loop containing nucleotide triphosphate hydrolases"/>
    <property type="match status" value="2"/>
</dbReference>
<dbReference type="GO" id="GO:0005524">
    <property type="term" value="F:ATP binding"/>
    <property type="evidence" value="ECO:0007669"/>
    <property type="project" value="InterPro"/>
</dbReference>
<keyword evidence="2" id="KW-0547">Nucleotide-binding</keyword>
<protein>
    <submittedName>
        <fullName evidence="2">DEAD/DEAH box helicase family protein</fullName>
    </submittedName>
</protein>
<dbReference type="GO" id="GO:0004386">
    <property type="term" value="F:helicase activity"/>
    <property type="evidence" value="ECO:0007669"/>
    <property type="project" value="UniProtKB-KW"/>
</dbReference>
<reference evidence="2 3" key="1">
    <citation type="submission" date="2020-04" db="EMBL/GenBank/DDBJ databases">
        <title>Rhizobium sp. S-51 isolated from soil.</title>
        <authorList>
            <person name="Dahal R.H."/>
        </authorList>
    </citation>
    <scope>NUCLEOTIDE SEQUENCE [LARGE SCALE GENOMIC DNA]</scope>
    <source>
        <strain evidence="2 3">S-51</strain>
    </source>
</reference>
<dbReference type="AlphaFoldDB" id="A0A7Y0B0P0"/>
<dbReference type="SMART" id="SM00487">
    <property type="entry name" value="DEXDc"/>
    <property type="match status" value="1"/>
</dbReference>
<comment type="caution">
    <text evidence="2">The sequence shown here is derived from an EMBL/GenBank/DDBJ whole genome shotgun (WGS) entry which is preliminary data.</text>
</comment>
<dbReference type="SUPFAM" id="SSF52540">
    <property type="entry name" value="P-loop containing nucleoside triphosphate hydrolases"/>
    <property type="match status" value="1"/>
</dbReference>
<keyword evidence="2" id="KW-0378">Hydrolase</keyword>
<name>A0A7Y0B0P0_9HYPH</name>
<organism evidence="2 3">
    <name type="scientific">Rhizobium terricola</name>
    <dbReference type="NCBI Taxonomy" id="2728849"/>
    <lineage>
        <taxon>Bacteria</taxon>
        <taxon>Pseudomonadati</taxon>
        <taxon>Pseudomonadota</taxon>
        <taxon>Alphaproteobacteria</taxon>
        <taxon>Hyphomicrobiales</taxon>
        <taxon>Rhizobiaceae</taxon>
        <taxon>Rhizobium/Agrobacterium group</taxon>
        <taxon>Rhizobium</taxon>
    </lineage>
</organism>
<keyword evidence="3" id="KW-1185">Reference proteome</keyword>